<feature type="transmembrane region" description="Helical" evidence="2">
    <location>
        <begin position="208"/>
        <end position="226"/>
    </location>
</feature>
<feature type="transmembrane region" description="Helical" evidence="2">
    <location>
        <begin position="327"/>
        <end position="348"/>
    </location>
</feature>
<evidence type="ECO:0000313" key="4">
    <source>
        <dbReference type="Proteomes" id="UP000635071"/>
    </source>
</evidence>
<evidence type="ECO:0000256" key="2">
    <source>
        <dbReference type="SAM" id="Phobius"/>
    </source>
</evidence>
<dbReference type="SUPFAM" id="SSF103473">
    <property type="entry name" value="MFS general substrate transporter"/>
    <property type="match status" value="1"/>
</dbReference>
<feature type="transmembrane region" description="Helical" evidence="2">
    <location>
        <begin position="56"/>
        <end position="78"/>
    </location>
</feature>
<proteinExistence type="inferred from homology"/>
<dbReference type="GO" id="GO:0008643">
    <property type="term" value="P:carbohydrate transport"/>
    <property type="evidence" value="ECO:0007669"/>
    <property type="project" value="InterPro"/>
</dbReference>
<reference evidence="3" key="2">
    <citation type="submission" date="2020-09" db="EMBL/GenBank/DDBJ databases">
        <authorList>
            <person name="Sun Q."/>
            <person name="Zhou Y."/>
        </authorList>
    </citation>
    <scope>NUCLEOTIDE SEQUENCE</scope>
    <source>
        <strain evidence="3">CGMCC 1.15519</strain>
    </source>
</reference>
<dbReference type="GO" id="GO:0005886">
    <property type="term" value="C:plasma membrane"/>
    <property type="evidence" value="ECO:0007669"/>
    <property type="project" value="TreeGrafter"/>
</dbReference>
<dbReference type="Gene3D" id="1.20.1250.20">
    <property type="entry name" value="MFS general substrate transporter like domains"/>
    <property type="match status" value="1"/>
</dbReference>
<keyword evidence="2" id="KW-1133">Transmembrane helix</keyword>
<sequence length="499" mass="53747">MSGAASLSSGATPMAVAAAIGRATLFDKLAYGVGSIAYGVKDNGFSVLLLLFYNQALGLSAQSVGLAIMIALVVDACVDPVVGNWSDNFRSRLGRRHPFMYAAAVPIAVSYYFLWNPPSGLGEPALLTYLIGISIVIRLCITFYEIPSSALVADMTHDYDERTSFLSYRYFFGWIGGLAMGVVAFSVFLRPSADDPSGQLNLQGYANYGLVASLLMFAAIMVSSLGTQRRAAAFPKPPPRRRFVLRRSVRELWETLSNRAFGVLFLAGVFSFAAAGIAASVLTYFRIYFWELTGDQISFLMVGNFASVFVALFFAPRIGRALGKKRAYMVLAATYMSLSPLLYLGRVFDLLPANGSPVLYALLFGQSFFVTIIVISIGVMGAAMMADVVEDSAAKTGRHNAGLFFATNTFMLKSMSGVGVFGGGLILSFVNFPQQARRGSVPVDVLNQLAIIEPLIIFGLQAVALLCILAYPITRAVHENNVRKVRDAAAQKPLAEAAA</sequence>
<keyword evidence="4" id="KW-1185">Reference proteome</keyword>
<gene>
    <name evidence="3" type="ORF">GCM10011529_06040</name>
</gene>
<protein>
    <submittedName>
        <fullName evidence="3">Sugar transporter</fullName>
    </submittedName>
</protein>
<feature type="transmembrane region" description="Helical" evidence="2">
    <location>
        <begin position="167"/>
        <end position="188"/>
    </location>
</feature>
<feature type="transmembrane region" description="Helical" evidence="2">
    <location>
        <begin position="127"/>
        <end position="146"/>
    </location>
</feature>
<dbReference type="EMBL" id="BMJM01000002">
    <property type="protein sequence ID" value="GGE02402.1"/>
    <property type="molecule type" value="Genomic_DNA"/>
</dbReference>
<dbReference type="PANTHER" id="PTHR11328:SF28">
    <property type="entry name" value="MAJOR FACILITATOR SUPERFAMILY DOMAIN-CONTAINING PROTEIN 12"/>
    <property type="match status" value="1"/>
</dbReference>
<feature type="transmembrane region" description="Helical" evidence="2">
    <location>
        <begin position="260"/>
        <end position="285"/>
    </location>
</feature>
<feature type="transmembrane region" description="Helical" evidence="2">
    <location>
        <begin position="297"/>
        <end position="315"/>
    </location>
</feature>
<keyword evidence="3" id="KW-0813">Transport</keyword>
<accession>A0A916ZKK4</accession>
<dbReference type="InterPro" id="IPR039672">
    <property type="entry name" value="MFS_2"/>
</dbReference>
<dbReference type="PANTHER" id="PTHR11328">
    <property type="entry name" value="MAJOR FACILITATOR SUPERFAMILY DOMAIN-CONTAINING PROTEIN"/>
    <property type="match status" value="1"/>
</dbReference>
<comment type="similarity">
    <text evidence="1">Belongs to the sodium:galactoside symporter (TC 2.A.2) family.</text>
</comment>
<feature type="transmembrane region" description="Helical" evidence="2">
    <location>
        <begin position="99"/>
        <end position="115"/>
    </location>
</feature>
<name>A0A916ZKK4_9SPHN</name>
<evidence type="ECO:0000313" key="3">
    <source>
        <dbReference type="EMBL" id="GGE02402.1"/>
    </source>
</evidence>
<reference evidence="3" key="1">
    <citation type="journal article" date="2014" name="Int. J. Syst. Evol. Microbiol.">
        <title>Complete genome sequence of Corynebacterium casei LMG S-19264T (=DSM 44701T), isolated from a smear-ripened cheese.</title>
        <authorList>
            <consortium name="US DOE Joint Genome Institute (JGI-PGF)"/>
            <person name="Walter F."/>
            <person name="Albersmeier A."/>
            <person name="Kalinowski J."/>
            <person name="Ruckert C."/>
        </authorList>
    </citation>
    <scope>NUCLEOTIDE SEQUENCE</scope>
    <source>
        <strain evidence="3">CGMCC 1.15519</strain>
    </source>
</reference>
<feature type="transmembrane region" description="Helical" evidence="2">
    <location>
        <begin position="368"/>
        <end position="389"/>
    </location>
</feature>
<dbReference type="InterPro" id="IPR036259">
    <property type="entry name" value="MFS_trans_sf"/>
</dbReference>
<feature type="transmembrane region" description="Helical" evidence="2">
    <location>
        <begin position="450"/>
        <end position="474"/>
    </location>
</feature>
<dbReference type="AlphaFoldDB" id="A0A916ZKK4"/>
<dbReference type="GO" id="GO:0015293">
    <property type="term" value="F:symporter activity"/>
    <property type="evidence" value="ECO:0007669"/>
    <property type="project" value="InterPro"/>
</dbReference>
<keyword evidence="3" id="KW-0762">Sugar transport</keyword>
<organism evidence="3 4">
    <name type="scientific">Sandarakinorhabdus glacialis</name>
    <dbReference type="NCBI Taxonomy" id="1614636"/>
    <lineage>
        <taxon>Bacteria</taxon>
        <taxon>Pseudomonadati</taxon>
        <taxon>Pseudomonadota</taxon>
        <taxon>Alphaproteobacteria</taxon>
        <taxon>Sphingomonadales</taxon>
        <taxon>Sphingosinicellaceae</taxon>
        <taxon>Sandarakinorhabdus</taxon>
    </lineage>
</organism>
<feature type="transmembrane region" description="Helical" evidence="2">
    <location>
        <begin position="410"/>
        <end position="430"/>
    </location>
</feature>
<dbReference type="RefSeq" id="WP_188761464.1">
    <property type="nucleotide sequence ID" value="NZ_BMJM01000002.1"/>
</dbReference>
<evidence type="ECO:0000256" key="1">
    <source>
        <dbReference type="ARBA" id="ARBA00009617"/>
    </source>
</evidence>
<keyword evidence="2" id="KW-0472">Membrane</keyword>
<keyword evidence="2" id="KW-0812">Transmembrane</keyword>
<comment type="caution">
    <text evidence="3">The sequence shown here is derived from an EMBL/GenBank/DDBJ whole genome shotgun (WGS) entry which is preliminary data.</text>
</comment>
<dbReference type="Proteomes" id="UP000635071">
    <property type="component" value="Unassembled WGS sequence"/>
</dbReference>
<dbReference type="Pfam" id="PF13347">
    <property type="entry name" value="MFS_2"/>
    <property type="match status" value="1"/>
</dbReference>